<comment type="caution">
    <text evidence="1">The sequence shown here is derived from an EMBL/GenBank/DDBJ whole genome shotgun (WGS) entry which is preliminary data.</text>
</comment>
<protein>
    <submittedName>
        <fullName evidence="1">STAS/SEC14 domain-containing protein</fullName>
    </submittedName>
</protein>
<gene>
    <name evidence="1" type="ORF">Q0590_24520</name>
</gene>
<dbReference type="InterPro" id="IPR021866">
    <property type="entry name" value="SpoIIAA-like"/>
</dbReference>
<proteinExistence type="predicted"/>
<accession>A0ABT8RBH2</accession>
<dbReference type="RefSeq" id="WP_302040266.1">
    <property type="nucleotide sequence ID" value="NZ_JAUKPO010000019.1"/>
</dbReference>
<name>A0ABT8RBH2_9BACT</name>
<reference evidence="1" key="1">
    <citation type="submission" date="2023-07" db="EMBL/GenBank/DDBJ databases">
        <title>The genome sequence of Rhodocytophaga aerolata KACC 12507.</title>
        <authorList>
            <person name="Zhang X."/>
        </authorList>
    </citation>
    <scope>NUCLEOTIDE SEQUENCE</scope>
    <source>
        <strain evidence="1">KACC 12507</strain>
    </source>
</reference>
<dbReference type="Proteomes" id="UP001168528">
    <property type="component" value="Unassembled WGS sequence"/>
</dbReference>
<keyword evidence="2" id="KW-1185">Reference proteome</keyword>
<evidence type="ECO:0000313" key="1">
    <source>
        <dbReference type="EMBL" id="MDO1449463.1"/>
    </source>
</evidence>
<organism evidence="1 2">
    <name type="scientific">Rhodocytophaga aerolata</name>
    <dbReference type="NCBI Taxonomy" id="455078"/>
    <lineage>
        <taxon>Bacteria</taxon>
        <taxon>Pseudomonadati</taxon>
        <taxon>Bacteroidota</taxon>
        <taxon>Cytophagia</taxon>
        <taxon>Cytophagales</taxon>
        <taxon>Rhodocytophagaceae</taxon>
        <taxon>Rhodocytophaga</taxon>
    </lineage>
</organism>
<dbReference type="Pfam" id="PF11964">
    <property type="entry name" value="SpoIIAA-like"/>
    <property type="match status" value="1"/>
</dbReference>
<dbReference type="EMBL" id="JAUKPO010000019">
    <property type="protein sequence ID" value="MDO1449463.1"/>
    <property type="molecule type" value="Genomic_DNA"/>
</dbReference>
<evidence type="ECO:0000313" key="2">
    <source>
        <dbReference type="Proteomes" id="UP001168528"/>
    </source>
</evidence>
<sequence>MQTHLIFDAASNTVVATIAGRVDSQQFRTFALQEIALLKEKKTNKLIIDIAGLSVMSLPDQHWLQQEWNSKAMQEGLRHLAFVVPKDVFGKVAMNKANQDEKLAAQISIGYFDRVEKAQEWIKRC</sequence>